<dbReference type="AlphaFoldDB" id="A0A0A8ZSF3"/>
<accession>A0A0A8ZSF3</accession>
<reference evidence="1" key="1">
    <citation type="submission" date="2014-09" db="EMBL/GenBank/DDBJ databases">
        <authorList>
            <person name="Magalhaes I.L.F."/>
            <person name="Oliveira U."/>
            <person name="Santos F.R."/>
            <person name="Vidigal T.H.D.A."/>
            <person name="Brescovit A.D."/>
            <person name="Santos A.J."/>
        </authorList>
    </citation>
    <scope>NUCLEOTIDE SEQUENCE</scope>
    <source>
        <tissue evidence="1">Shoot tissue taken approximately 20 cm above the soil surface</tissue>
    </source>
</reference>
<organism evidence="1">
    <name type="scientific">Arundo donax</name>
    <name type="common">Giant reed</name>
    <name type="synonym">Donax arundinaceus</name>
    <dbReference type="NCBI Taxonomy" id="35708"/>
    <lineage>
        <taxon>Eukaryota</taxon>
        <taxon>Viridiplantae</taxon>
        <taxon>Streptophyta</taxon>
        <taxon>Embryophyta</taxon>
        <taxon>Tracheophyta</taxon>
        <taxon>Spermatophyta</taxon>
        <taxon>Magnoliopsida</taxon>
        <taxon>Liliopsida</taxon>
        <taxon>Poales</taxon>
        <taxon>Poaceae</taxon>
        <taxon>PACMAD clade</taxon>
        <taxon>Arundinoideae</taxon>
        <taxon>Arundineae</taxon>
        <taxon>Arundo</taxon>
    </lineage>
</organism>
<dbReference type="EMBL" id="GBRH01260128">
    <property type="protein sequence ID" value="JAD37767.1"/>
    <property type="molecule type" value="Transcribed_RNA"/>
</dbReference>
<proteinExistence type="predicted"/>
<protein>
    <submittedName>
        <fullName evidence="1">Uncharacterized protein</fullName>
    </submittedName>
</protein>
<evidence type="ECO:0000313" key="1">
    <source>
        <dbReference type="EMBL" id="JAD37767.1"/>
    </source>
</evidence>
<sequence length="54" mass="6290">MHACINFIELQARDNSASGPGLRYGTLILFLPYFIGEQFQTSKETRKEEVRYHI</sequence>
<name>A0A0A8ZSF3_ARUDO</name>
<reference evidence="1" key="2">
    <citation type="journal article" date="2015" name="Data Brief">
        <title>Shoot transcriptome of the giant reed, Arundo donax.</title>
        <authorList>
            <person name="Barrero R.A."/>
            <person name="Guerrero F.D."/>
            <person name="Moolhuijzen P."/>
            <person name="Goolsby J.A."/>
            <person name="Tidwell J."/>
            <person name="Bellgard S.E."/>
            <person name="Bellgard M.I."/>
        </authorList>
    </citation>
    <scope>NUCLEOTIDE SEQUENCE</scope>
    <source>
        <tissue evidence="1">Shoot tissue taken approximately 20 cm above the soil surface</tissue>
    </source>
</reference>